<evidence type="ECO:0000259" key="1">
    <source>
        <dbReference type="PROSITE" id="PS51819"/>
    </source>
</evidence>
<dbReference type="InterPro" id="IPR004360">
    <property type="entry name" value="Glyas_Fos-R_dOase_dom"/>
</dbReference>
<comment type="caution">
    <text evidence="2">The sequence shown here is derived from an EMBL/GenBank/DDBJ whole genome shotgun (WGS) entry which is preliminary data.</text>
</comment>
<evidence type="ECO:0000313" key="3">
    <source>
        <dbReference type="Proteomes" id="UP000538666"/>
    </source>
</evidence>
<dbReference type="SUPFAM" id="SSF54593">
    <property type="entry name" value="Glyoxalase/Bleomycin resistance protein/Dihydroxybiphenyl dioxygenase"/>
    <property type="match status" value="1"/>
</dbReference>
<dbReference type="OrthoDB" id="9804235at2"/>
<dbReference type="InterPro" id="IPR037523">
    <property type="entry name" value="VOC_core"/>
</dbReference>
<dbReference type="CDD" id="cd07247">
    <property type="entry name" value="SgaA_N_like"/>
    <property type="match status" value="1"/>
</dbReference>
<dbReference type="InterPro" id="IPR052164">
    <property type="entry name" value="Anthracycline_SecMetBiosynth"/>
</dbReference>
<dbReference type="AlphaFoldDB" id="A0A841K3L2"/>
<organism evidence="2 3">
    <name type="scientific">Silvibacterium bohemicum</name>
    <dbReference type="NCBI Taxonomy" id="1577686"/>
    <lineage>
        <taxon>Bacteria</taxon>
        <taxon>Pseudomonadati</taxon>
        <taxon>Acidobacteriota</taxon>
        <taxon>Terriglobia</taxon>
        <taxon>Terriglobales</taxon>
        <taxon>Acidobacteriaceae</taxon>
        <taxon>Silvibacterium</taxon>
    </lineage>
</organism>
<dbReference type="RefSeq" id="WP_050059597.1">
    <property type="nucleotide sequence ID" value="NZ_JACHEK010000005.1"/>
</dbReference>
<keyword evidence="3" id="KW-1185">Reference proteome</keyword>
<name>A0A841K3L2_9BACT</name>
<proteinExistence type="predicted"/>
<dbReference type="Gene3D" id="3.10.180.10">
    <property type="entry name" value="2,3-Dihydroxybiphenyl 1,2-Dioxygenase, domain 1"/>
    <property type="match status" value="1"/>
</dbReference>
<reference evidence="2 3" key="1">
    <citation type="submission" date="2020-08" db="EMBL/GenBank/DDBJ databases">
        <title>Genomic Encyclopedia of Type Strains, Phase IV (KMG-IV): sequencing the most valuable type-strain genomes for metagenomic binning, comparative biology and taxonomic classification.</title>
        <authorList>
            <person name="Goeker M."/>
        </authorList>
    </citation>
    <scope>NUCLEOTIDE SEQUENCE [LARGE SCALE GENOMIC DNA]</scope>
    <source>
        <strain evidence="2 3">DSM 103733</strain>
    </source>
</reference>
<dbReference type="PROSITE" id="PS51819">
    <property type="entry name" value="VOC"/>
    <property type="match status" value="1"/>
</dbReference>
<dbReference type="InterPro" id="IPR029068">
    <property type="entry name" value="Glyas_Bleomycin-R_OHBP_Dase"/>
</dbReference>
<gene>
    <name evidence="2" type="ORF">HNQ77_002800</name>
</gene>
<accession>A0A841K3L2</accession>
<dbReference type="PANTHER" id="PTHR33993">
    <property type="entry name" value="GLYOXALASE-RELATED"/>
    <property type="match status" value="1"/>
</dbReference>
<dbReference type="Pfam" id="PF00903">
    <property type="entry name" value="Glyoxalase"/>
    <property type="match status" value="1"/>
</dbReference>
<evidence type="ECO:0000313" key="2">
    <source>
        <dbReference type="EMBL" id="MBB6144844.1"/>
    </source>
</evidence>
<feature type="domain" description="VOC" evidence="1">
    <location>
        <begin position="21"/>
        <end position="136"/>
    </location>
</feature>
<dbReference type="EMBL" id="JACHEK010000005">
    <property type="protein sequence ID" value="MBB6144844.1"/>
    <property type="molecule type" value="Genomic_DNA"/>
</dbReference>
<protein>
    <recommendedName>
        <fullName evidence="1">VOC domain-containing protein</fullName>
    </recommendedName>
</protein>
<sequence length="137" mass="14758">MTTAAATEHETASVPAVRNAVVTWFEILASDYERAVRFYEETLGVALLRQPEWPGMAIFPYQPPAVSGCVVKQKDARPADGGVTVYLNCDGKLDAVLSRVPKAGGAILEDKNHIPSVGWVAQIRDSEGNRVGLHAVV</sequence>
<dbReference type="PANTHER" id="PTHR33993:SF2">
    <property type="entry name" value="VOC DOMAIN-CONTAINING PROTEIN"/>
    <property type="match status" value="1"/>
</dbReference>
<dbReference type="Proteomes" id="UP000538666">
    <property type="component" value="Unassembled WGS sequence"/>
</dbReference>